<comment type="subcellular location">
    <subcellularLocation>
        <location evidence="2">Cytoplasm</location>
    </subcellularLocation>
    <subcellularLocation>
        <location evidence="1">Nucleus</location>
    </subcellularLocation>
</comment>
<keyword evidence="8" id="KW-0539">Nucleus</keyword>
<proteinExistence type="inferred from homology"/>
<evidence type="ECO:0000256" key="10">
    <source>
        <dbReference type="ARBA" id="ARBA00045970"/>
    </source>
</evidence>
<name>A0A1V9X9B5_9ACAR</name>
<feature type="compositionally biased region" description="Basic and acidic residues" evidence="11">
    <location>
        <begin position="121"/>
        <end position="130"/>
    </location>
</feature>
<dbReference type="STRING" id="418985.A0A1V9X9B5"/>
<evidence type="ECO:0000313" key="12">
    <source>
        <dbReference type="EMBL" id="OQR70006.1"/>
    </source>
</evidence>
<evidence type="ECO:0000256" key="2">
    <source>
        <dbReference type="ARBA" id="ARBA00004496"/>
    </source>
</evidence>
<keyword evidence="4" id="KW-0963">Cytoplasm</keyword>
<comment type="function">
    <text evidence="10">Protein associated with the U5 snRNP, during its maturation and its post-splicing recycling and which is required for spliceosomal tri-snRNP complex assembly in the nucleus. Has a molecular sequestering activity and transiently hinders SNRNP200 binding sites for constitutive splicing factors that intervene later during the assembly of the spliceosome and splicing. Together with its molecular sequestering activity, may also function as a molecular adapter and placeholder, coordinating the assembly of the U5 snRNP and its association with the U4/U6 di-snRNP.</text>
</comment>
<dbReference type="EMBL" id="MNPL01018924">
    <property type="protein sequence ID" value="OQR70006.1"/>
    <property type="molecule type" value="Genomic_DNA"/>
</dbReference>
<gene>
    <name evidence="12" type="ORF">BIW11_11907</name>
</gene>
<evidence type="ECO:0000256" key="1">
    <source>
        <dbReference type="ARBA" id="ARBA00004123"/>
    </source>
</evidence>
<feature type="region of interest" description="Disordered" evidence="11">
    <location>
        <begin position="30"/>
        <end position="130"/>
    </location>
</feature>
<evidence type="ECO:0000256" key="11">
    <source>
        <dbReference type="SAM" id="MobiDB-lite"/>
    </source>
</evidence>
<feature type="compositionally biased region" description="Basic residues" evidence="11">
    <location>
        <begin position="328"/>
        <end position="337"/>
    </location>
</feature>
<keyword evidence="7" id="KW-0508">mRNA splicing</keyword>
<dbReference type="Proteomes" id="UP000192247">
    <property type="component" value="Unassembled WGS sequence"/>
</dbReference>
<evidence type="ECO:0000256" key="4">
    <source>
        <dbReference type="ARBA" id="ARBA00022490"/>
    </source>
</evidence>
<dbReference type="InterPro" id="IPR029338">
    <property type="entry name" value="TSSC4"/>
</dbReference>
<comment type="caution">
    <text evidence="12">The sequence shown here is derived from an EMBL/GenBank/DDBJ whole genome shotgun (WGS) entry which is preliminary data.</text>
</comment>
<dbReference type="AlphaFoldDB" id="A0A1V9X9B5"/>
<evidence type="ECO:0000256" key="6">
    <source>
        <dbReference type="ARBA" id="ARBA00022728"/>
    </source>
</evidence>
<evidence type="ECO:0000256" key="9">
    <source>
        <dbReference type="ARBA" id="ARBA00035304"/>
    </source>
</evidence>
<keyword evidence="5" id="KW-0507">mRNA processing</keyword>
<evidence type="ECO:0000256" key="7">
    <source>
        <dbReference type="ARBA" id="ARBA00023187"/>
    </source>
</evidence>
<dbReference type="PANTHER" id="PTHR13445">
    <property type="entry name" value="TUMOR SUPPRESSING SUBTRANSFERABLE CANDIDATE 4 TSSC4"/>
    <property type="match status" value="1"/>
</dbReference>
<dbReference type="Pfam" id="PF15264">
    <property type="entry name" value="TSSC4"/>
    <property type="match status" value="1"/>
</dbReference>
<dbReference type="OrthoDB" id="1906282at2759"/>
<dbReference type="GO" id="GO:0005681">
    <property type="term" value="C:spliceosomal complex"/>
    <property type="evidence" value="ECO:0007669"/>
    <property type="project" value="UniProtKB-KW"/>
</dbReference>
<organism evidence="12 13">
    <name type="scientific">Tropilaelaps mercedesae</name>
    <dbReference type="NCBI Taxonomy" id="418985"/>
    <lineage>
        <taxon>Eukaryota</taxon>
        <taxon>Metazoa</taxon>
        <taxon>Ecdysozoa</taxon>
        <taxon>Arthropoda</taxon>
        <taxon>Chelicerata</taxon>
        <taxon>Arachnida</taxon>
        <taxon>Acari</taxon>
        <taxon>Parasitiformes</taxon>
        <taxon>Mesostigmata</taxon>
        <taxon>Gamasina</taxon>
        <taxon>Dermanyssoidea</taxon>
        <taxon>Laelapidae</taxon>
        <taxon>Tropilaelaps</taxon>
    </lineage>
</organism>
<feature type="compositionally biased region" description="Basic and acidic residues" evidence="11">
    <location>
        <begin position="30"/>
        <end position="53"/>
    </location>
</feature>
<keyword evidence="13" id="KW-1185">Reference proteome</keyword>
<feature type="region of interest" description="Disordered" evidence="11">
    <location>
        <begin position="320"/>
        <end position="348"/>
    </location>
</feature>
<dbReference type="PANTHER" id="PTHR13445:SF3">
    <property type="entry name" value="U5 SMALL NUCLEAR RIBONUCLEOPROTEIN TSSC4"/>
    <property type="match status" value="1"/>
</dbReference>
<accession>A0A1V9X9B5</accession>
<keyword evidence="6" id="KW-0747">Spliceosome</keyword>
<dbReference type="GO" id="GO:0005737">
    <property type="term" value="C:cytoplasm"/>
    <property type="evidence" value="ECO:0007669"/>
    <property type="project" value="UniProtKB-SubCell"/>
</dbReference>
<dbReference type="GO" id="GO:0008380">
    <property type="term" value="P:RNA splicing"/>
    <property type="evidence" value="ECO:0007669"/>
    <property type="project" value="UniProtKB-KW"/>
</dbReference>
<evidence type="ECO:0000256" key="5">
    <source>
        <dbReference type="ARBA" id="ARBA00022664"/>
    </source>
</evidence>
<reference evidence="12 13" key="1">
    <citation type="journal article" date="2017" name="Gigascience">
        <title>Draft genome of the honey bee ectoparasitic mite, Tropilaelaps mercedesae, is shaped by the parasitic life history.</title>
        <authorList>
            <person name="Dong X."/>
            <person name="Armstrong S.D."/>
            <person name="Xia D."/>
            <person name="Makepeace B.L."/>
            <person name="Darby A.C."/>
            <person name="Kadowaki T."/>
        </authorList>
    </citation>
    <scope>NUCLEOTIDE SEQUENCE [LARGE SCALE GENOMIC DNA]</scope>
    <source>
        <strain evidence="12">Wuxi-XJTLU</strain>
    </source>
</reference>
<sequence>MAPGSFRLQGSSSDFAFKLDSVFGSLGAIERQHDDWTKSDAKKGQPSPQKEEPAPLQDSEFSIPRSRTQLDRRGQRSLAGRSYERAPRIDLSKEGLSHHQTESGSQFRRPRGLPPPRRPTKVPDHRVHPERWTKYSLDSVSDRDISDKGNTAAAINFFKEQDFTKKADNKARRISVEASTYGTSSSVARRHVMPEHVVGWSNSSGARKNKITGLRTGIADRVRLSFLNHLDSSDEKSLPTDAEDENFVVSLDRRADDNKSMDVDDTVKSAASNVTAASNSTTLLSLSATESKNAEAQARSSSESDGVCDRQDVIDSELKDAISAPPMMKRRKCRGNVRTRTTELDDDN</sequence>
<comment type="similarity">
    <text evidence="3">Belongs to the TSSC4 family.</text>
</comment>
<evidence type="ECO:0000313" key="13">
    <source>
        <dbReference type="Proteomes" id="UP000192247"/>
    </source>
</evidence>
<feature type="compositionally biased region" description="Basic and acidic residues" evidence="11">
    <location>
        <begin position="82"/>
        <end position="101"/>
    </location>
</feature>
<dbReference type="InParanoid" id="A0A1V9X9B5"/>
<evidence type="ECO:0000256" key="8">
    <source>
        <dbReference type="ARBA" id="ARBA00023242"/>
    </source>
</evidence>
<dbReference type="GO" id="GO:0006397">
    <property type="term" value="P:mRNA processing"/>
    <property type="evidence" value="ECO:0007669"/>
    <property type="project" value="UniProtKB-KW"/>
</dbReference>
<protein>
    <recommendedName>
        <fullName evidence="9">U5 small nuclear ribonucleoprotein TSSC4</fullName>
    </recommendedName>
</protein>
<evidence type="ECO:0000256" key="3">
    <source>
        <dbReference type="ARBA" id="ARBA00010362"/>
    </source>
</evidence>